<dbReference type="InterPro" id="IPR006260">
    <property type="entry name" value="TonB/TolA_C"/>
</dbReference>
<dbReference type="Gene3D" id="3.30.1150.10">
    <property type="match status" value="1"/>
</dbReference>
<evidence type="ECO:0000256" key="4">
    <source>
        <dbReference type="ARBA" id="ARBA00023136"/>
    </source>
</evidence>
<evidence type="ECO:0000256" key="2">
    <source>
        <dbReference type="ARBA" id="ARBA00022692"/>
    </source>
</evidence>
<dbReference type="EMBL" id="JAASQV010000002">
    <property type="protein sequence ID" value="NIJ65599.1"/>
    <property type="molecule type" value="Genomic_DNA"/>
</dbReference>
<protein>
    <submittedName>
        <fullName evidence="7">TonB family protein</fullName>
    </submittedName>
</protein>
<feature type="region of interest" description="Disordered" evidence="5">
    <location>
        <begin position="1"/>
        <end position="45"/>
    </location>
</feature>
<dbReference type="NCBIfam" id="TIGR01352">
    <property type="entry name" value="tonB_Cterm"/>
    <property type="match status" value="1"/>
</dbReference>
<accession>A0A7X5V0F3</accession>
<evidence type="ECO:0000256" key="5">
    <source>
        <dbReference type="SAM" id="MobiDB-lite"/>
    </source>
</evidence>
<comment type="caution">
    <text evidence="7">The sequence shown here is derived from an EMBL/GenBank/DDBJ whole genome shotgun (WGS) entry which is preliminary data.</text>
</comment>
<feature type="domain" description="TonB C-terminal" evidence="6">
    <location>
        <begin position="66"/>
        <end position="140"/>
    </location>
</feature>
<dbReference type="InterPro" id="IPR037682">
    <property type="entry name" value="TonB_C"/>
</dbReference>
<comment type="subcellular location">
    <subcellularLocation>
        <location evidence="1">Membrane</location>
        <topology evidence="1">Single-pass membrane protein</topology>
    </subcellularLocation>
</comment>
<evidence type="ECO:0000256" key="1">
    <source>
        <dbReference type="ARBA" id="ARBA00004167"/>
    </source>
</evidence>
<keyword evidence="8" id="KW-1185">Reference proteome</keyword>
<evidence type="ECO:0000256" key="3">
    <source>
        <dbReference type="ARBA" id="ARBA00022989"/>
    </source>
</evidence>
<name>A0A7X5V0F3_9SPHN</name>
<keyword evidence="2" id="KW-0812">Transmembrane</keyword>
<evidence type="ECO:0000259" key="6">
    <source>
        <dbReference type="Pfam" id="PF03544"/>
    </source>
</evidence>
<dbReference type="Pfam" id="PF03544">
    <property type="entry name" value="TonB_C"/>
    <property type="match status" value="1"/>
</dbReference>
<keyword evidence="3" id="KW-1133">Transmembrane helix</keyword>
<organism evidence="7 8">
    <name type="scientific">Sphingomonas leidyi</name>
    <dbReference type="NCBI Taxonomy" id="68569"/>
    <lineage>
        <taxon>Bacteria</taxon>
        <taxon>Pseudomonadati</taxon>
        <taxon>Pseudomonadota</taxon>
        <taxon>Alphaproteobacteria</taxon>
        <taxon>Sphingomonadales</taxon>
        <taxon>Sphingomonadaceae</taxon>
        <taxon>Sphingomonas</taxon>
    </lineage>
</organism>
<dbReference type="AlphaFoldDB" id="A0A7X5V0F3"/>
<sequence length="146" mass="15180">MAIVMGSVAGQGGAAAAEGASPPVAVPAERPSSPTPSPMAESGEGRLFPASWAEMPSQRLLGKHNPPRARYEGVSGGALLACHVLPTRRLADCEVLRETPEGYGFGKAAREAATDFRVSPPMLGGQVVARGRVAIPVAFRNREPRP</sequence>
<keyword evidence="4" id="KW-0472">Membrane</keyword>
<dbReference type="GO" id="GO:0055085">
    <property type="term" value="P:transmembrane transport"/>
    <property type="evidence" value="ECO:0007669"/>
    <property type="project" value="InterPro"/>
</dbReference>
<reference evidence="7 8" key="1">
    <citation type="submission" date="2020-03" db="EMBL/GenBank/DDBJ databases">
        <title>Genomic Encyclopedia of Type Strains, Phase IV (KMG-IV): sequencing the most valuable type-strain genomes for metagenomic binning, comparative biology and taxonomic classification.</title>
        <authorList>
            <person name="Goeker M."/>
        </authorList>
    </citation>
    <scope>NUCLEOTIDE SEQUENCE [LARGE SCALE GENOMIC DNA]</scope>
    <source>
        <strain evidence="7 8">DSM 4733</strain>
    </source>
</reference>
<dbReference type="RefSeq" id="WP_167299968.1">
    <property type="nucleotide sequence ID" value="NZ_JAASQV010000002.1"/>
</dbReference>
<dbReference type="Proteomes" id="UP000564677">
    <property type="component" value="Unassembled WGS sequence"/>
</dbReference>
<evidence type="ECO:0000313" key="7">
    <source>
        <dbReference type="EMBL" id="NIJ65599.1"/>
    </source>
</evidence>
<proteinExistence type="predicted"/>
<gene>
    <name evidence="7" type="ORF">FHR20_002561</name>
</gene>
<feature type="compositionally biased region" description="Low complexity" evidence="5">
    <location>
        <begin position="14"/>
        <end position="29"/>
    </location>
</feature>
<dbReference type="GO" id="GO:0016020">
    <property type="term" value="C:membrane"/>
    <property type="evidence" value="ECO:0007669"/>
    <property type="project" value="UniProtKB-SubCell"/>
</dbReference>
<dbReference type="SUPFAM" id="SSF74653">
    <property type="entry name" value="TolA/TonB C-terminal domain"/>
    <property type="match status" value="1"/>
</dbReference>
<evidence type="ECO:0000313" key="8">
    <source>
        <dbReference type="Proteomes" id="UP000564677"/>
    </source>
</evidence>